<dbReference type="Gene3D" id="1.10.287.1700">
    <property type="match status" value="1"/>
</dbReference>
<organism evidence="2 3">
    <name type="scientific">Microbacterium oxydans</name>
    <dbReference type="NCBI Taxonomy" id="82380"/>
    <lineage>
        <taxon>Bacteria</taxon>
        <taxon>Bacillati</taxon>
        <taxon>Actinomycetota</taxon>
        <taxon>Actinomycetes</taxon>
        <taxon>Micrococcales</taxon>
        <taxon>Microbacteriaceae</taxon>
        <taxon>Microbacterium</taxon>
    </lineage>
</organism>
<evidence type="ECO:0008006" key="4">
    <source>
        <dbReference type="Google" id="ProtNLM"/>
    </source>
</evidence>
<dbReference type="EMBL" id="CP031422">
    <property type="protein sequence ID" value="AZS39681.1"/>
    <property type="molecule type" value="Genomic_DNA"/>
</dbReference>
<reference evidence="2 3" key="1">
    <citation type="submission" date="2018-08" db="EMBL/GenBank/DDBJ databases">
        <title>Microbacterium oxydans strain HG3.</title>
        <authorList>
            <person name="ORTET P."/>
        </authorList>
    </citation>
    <scope>NUCLEOTIDE SEQUENCE [LARGE SCALE GENOMIC DNA]</scope>
    <source>
        <strain evidence="2 3">HG3</strain>
    </source>
</reference>
<protein>
    <recommendedName>
        <fullName evidence="4">Flagellar FliJ protein</fullName>
    </recommendedName>
</protein>
<name>A0A3Q9J6T5_9MICO</name>
<dbReference type="AlphaFoldDB" id="A0A3Q9J6T5"/>
<evidence type="ECO:0000313" key="3">
    <source>
        <dbReference type="Proteomes" id="UP000274841"/>
    </source>
</evidence>
<feature type="region of interest" description="Disordered" evidence="1">
    <location>
        <begin position="120"/>
        <end position="143"/>
    </location>
</feature>
<dbReference type="KEGG" id="moy:CVS54_00994"/>
<evidence type="ECO:0000313" key="2">
    <source>
        <dbReference type="EMBL" id="AZS39681.1"/>
    </source>
</evidence>
<dbReference type="Proteomes" id="UP000274841">
    <property type="component" value="Chromosome"/>
</dbReference>
<proteinExistence type="predicted"/>
<evidence type="ECO:0000256" key="1">
    <source>
        <dbReference type="SAM" id="MobiDB-lite"/>
    </source>
</evidence>
<dbReference type="InterPro" id="IPR053716">
    <property type="entry name" value="Flag_assembly_chemotaxis_eff"/>
</dbReference>
<feature type="compositionally biased region" description="Polar residues" evidence="1">
    <location>
        <begin position="132"/>
        <end position="143"/>
    </location>
</feature>
<sequence>MKRSFSLAGLLRVREIQERAAAQRLSRAVIDAQHTEARDRSLRAHLSAVGSEAVDVRSLAALAAARVAGRTLLVDLTTLSELQKRTVDEARTEHAEARRAMRGLDRLAEAHALRMRTAELHAEQTELDEIGSRTSSTTTEDHA</sequence>
<gene>
    <name evidence="2" type="ORF">CVS54_00994</name>
</gene>
<accession>A0A3Q9J6T5</accession>
<dbReference type="RefSeq" id="WP_046747392.1">
    <property type="nucleotide sequence ID" value="NZ_CP031422.1"/>
</dbReference>